<feature type="domain" description="HTH araC/xylS-type" evidence="6">
    <location>
        <begin position="645"/>
        <end position="744"/>
    </location>
</feature>
<dbReference type="PANTHER" id="PTHR43280:SF2">
    <property type="entry name" value="HTH-TYPE TRANSCRIPTIONAL REGULATOR EXSA"/>
    <property type="match status" value="1"/>
</dbReference>
<evidence type="ECO:0000256" key="1">
    <source>
        <dbReference type="ARBA" id="ARBA00023015"/>
    </source>
</evidence>
<name>A0AA96LDZ9_9BACL</name>
<dbReference type="SUPFAM" id="SSF46689">
    <property type="entry name" value="Homeodomain-like"/>
    <property type="match status" value="2"/>
</dbReference>
<organism evidence="7 8">
    <name type="scientific">Paenibacillus aurantius</name>
    <dbReference type="NCBI Taxonomy" id="2918900"/>
    <lineage>
        <taxon>Bacteria</taxon>
        <taxon>Bacillati</taxon>
        <taxon>Bacillota</taxon>
        <taxon>Bacilli</taxon>
        <taxon>Bacillales</taxon>
        <taxon>Paenibacillaceae</taxon>
        <taxon>Paenibacillus</taxon>
    </lineage>
</organism>
<dbReference type="PANTHER" id="PTHR43280">
    <property type="entry name" value="ARAC-FAMILY TRANSCRIPTIONAL REGULATOR"/>
    <property type="match status" value="1"/>
</dbReference>
<feature type="region of interest" description="Disordered" evidence="4">
    <location>
        <begin position="738"/>
        <end position="760"/>
    </location>
</feature>
<protein>
    <submittedName>
        <fullName evidence="7">Helix-turn-helix domain-containing protein</fullName>
    </submittedName>
</protein>
<dbReference type="InterPro" id="IPR009057">
    <property type="entry name" value="Homeodomain-like_sf"/>
</dbReference>
<dbReference type="InterPro" id="IPR018062">
    <property type="entry name" value="HTH_AraC-typ_CS"/>
</dbReference>
<dbReference type="RefSeq" id="WP_315606071.1">
    <property type="nucleotide sequence ID" value="NZ_CP130318.1"/>
</dbReference>
<reference evidence="7 8" key="1">
    <citation type="submission" date="2022-02" db="EMBL/GenBank/DDBJ databases">
        <title>Paenibacillus sp. MBLB1776 Whole Genome Shotgun Sequencing.</title>
        <authorList>
            <person name="Hwang C.Y."/>
            <person name="Cho E.-S."/>
            <person name="Seo M.-J."/>
        </authorList>
    </citation>
    <scope>NUCLEOTIDE SEQUENCE [LARGE SCALE GENOMIC DNA]</scope>
    <source>
        <strain evidence="7 8">MBLB1776</strain>
    </source>
</reference>
<keyword evidence="5" id="KW-0472">Membrane</keyword>
<evidence type="ECO:0000256" key="4">
    <source>
        <dbReference type="SAM" id="MobiDB-lite"/>
    </source>
</evidence>
<keyword evidence="5" id="KW-0812">Transmembrane</keyword>
<accession>A0AA96LDZ9</accession>
<proteinExistence type="predicted"/>
<dbReference type="Pfam" id="PF17853">
    <property type="entry name" value="GGDEF_2"/>
    <property type="match status" value="1"/>
</dbReference>
<dbReference type="PROSITE" id="PS00041">
    <property type="entry name" value="HTH_ARAC_FAMILY_1"/>
    <property type="match status" value="1"/>
</dbReference>
<feature type="transmembrane region" description="Helical" evidence="5">
    <location>
        <begin position="12"/>
        <end position="34"/>
    </location>
</feature>
<dbReference type="KEGG" id="paun:MJA45_04395"/>
<dbReference type="Pfam" id="PF12833">
    <property type="entry name" value="HTH_18"/>
    <property type="match status" value="1"/>
</dbReference>
<evidence type="ECO:0000313" key="8">
    <source>
        <dbReference type="Proteomes" id="UP001305702"/>
    </source>
</evidence>
<keyword evidence="8" id="KW-1185">Reference proteome</keyword>
<dbReference type="GO" id="GO:0043565">
    <property type="term" value="F:sequence-specific DNA binding"/>
    <property type="evidence" value="ECO:0007669"/>
    <property type="project" value="InterPro"/>
</dbReference>
<gene>
    <name evidence="7" type="ORF">MJA45_04395</name>
</gene>
<dbReference type="Proteomes" id="UP001305702">
    <property type="component" value="Chromosome"/>
</dbReference>
<evidence type="ECO:0000259" key="6">
    <source>
        <dbReference type="PROSITE" id="PS01124"/>
    </source>
</evidence>
<dbReference type="GO" id="GO:0003700">
    <property type="term" value="F:DNA-binding transcription factor activity"/>
    <property type="evidence" value="ECO:0007669"/>
    <property type="project" value="InterPro"/>
</dbReference>
<keyword evidence="3" id="KW-0804">Transcription</keyword>
<sequence length="760" mass="84772">MIRRLFQSRLFLRYMLSYLTILLLPLILLTVLIYQSAVRNLRTEIERSHLNQLTQARVTVDARIRELSDIASRIAYDNRLTRYRVHDPYFSSEAIAALDQYKATSSIIGELFLYFHGDEQIYSSTGLSSLDVFQSKYSFAGWDKEQVRQDLNTAAFPFMRPADRVMRNGHIEQSMLAYVVPVTPNNPNPHGTLLYLIEEGEFNGLIRSILGSYQGLTYVFDNKGQVLTANRQGETLSAEETRQLFEQPGGIHSLVLGGSRHSVVSVKSDLNGWTYTTVMPSSQFFSRVAHVRSMMLLLFTLVGLIGVFASLLLARRQYSPISQLAEFASSAFKAPAGRGSRASDELEHIRRVLRESSQRAGLQEPYARNHYLLMLLKYGGSESLTPDLLEAFQLRFDRQRYAVLVLEWEGPHDRAEAPPSLPGGLADLELPALAASLYAVELPEPNRFAFIAGFDPAEGEAEAGQLRRVVEAAREHAEGQLAAGPSIGVGTVYPGPGQLNESYIEACSAFEFRLSTGPGGTSFFAELSDAPGPADWLPPSLLLKLTQSLKQGSYDVAVPVIREALGFLQTSGAAVPLMRCMSYDLLNAMLKTASELGLPHSARDIPSVTAFSSLEELEESFRQLASRICSQAELNAKTEERTLMDRIVAYIDQHYGDHALSLESISHEYSISPSHFSRSFKEKVGLNFTQYVWQKRVEEVKRQLAATSDPLKDIIVQVGYWDAPNFIRKFKKETGLTPGQYRKQYAPDPAGASFDEEDAE</sequence>
<dbReference type="PROSITE" id="PS01124">
    <property type="entry name" value="HTH_ARAC_FAMILY_2"/>
    <property type="match status" value="1"/>
</dbReference>
<keyword evidence="1" id="KW-0805">Transcription regulation</keyword>
<dbReference type="EMBL" id="CP130318">
    <property type="protein sequence ID" value="WNQ12294.1"/>
    <property type="molecule type" value="Genomic_DNA"/>
</dbReference>
<dbReference type="Gene3D" id="1.10.10.60">
    <property type="entry name" value="Homeodomain-like"/>
    <property type="match status" value="2"/>
</dbReference>
<keyword evidence="5" id="KW-1133">Transmembrane helix</keyword>
<feature type="transmembrane region" description="Helical" evidence="5">
    <location>
        <begin position="294"/>
        <end position="314"/>
    </location>
</feature>
<evidence type="ECO:0000313" key="7">
    <source>
        <dbReference type="EMBL" id="WNQ12294.1"/>
    </source>
</evidence>
<dbReference type="AlphaFoldDB" id="A0AA96LDZ9"/>
<evidence type="ECO:0000256" key="5">
    <source>
        <dbReference type="SAM" id="Phobius"/>
    </source>
</evidence>
<dbReference type="SMART" id="SM00342">
    <property type="entry name" value="HTH_ARAC"/>
    <property type="match status" value="1"/>
</dbReference>
<evidence type="ECO:0000256" key="3">
    <source>
        <dbReference type="ARBA" id="ARBA00023163"/>
    </source>
</evidence>
<dbReference type="InterPro" id="IPR018060">
    <property type="entry name" value="HTH_AraC"/>
</dbReference>
<evidence type="ECO:0000256" key="2">
    <source>
        <dbReference type="ARBA" id="ARBA00023125"/>
    </source>
</evidence>
<dbReference type="InterPro" id="IPR041522">
    <property type="entry name" value="CdaR_GGDEF"/>
</dbReference>
<keyword evidence="2" id="KW-0238">DNA-binding</keyword>